<sequence>MENTIVHRVCPVCGSNAVSRALEAKDHTVSKQTFEIWSCQDCSFRFTQAVPAEEFIGKYYKSDEYVSHSNTKKGVVNRLYHAVRKRTLQQKLQLVRQASGQMEGYLLDVGAGTGAFASVMQGAGWKVTGLEPDQDARNNAARDYQVELQSLSHLFNLSADHYDVITLWHVLEHVHKLHDYLDTFKKLLTQDGTLIIAVPNYTSYDAKYYGRDWAAWDVPRHLWHFSPKSMEVLMKKHGLTVTKMLPMKFDSFYVSMLSEKYRNGTGNLFRAFWEGLSSNKKAEGDAKKYSSVIYIIKKAEV</sequence>
<dbReference type="KEGG" id="agi:FSB73_10740"/>
<dbReference type="PANTHER" id="PTHR43861:SF6">
    <property type="entry name" value="METHYLTRANSFERASE TYPE 11"/>
    <property type="match status" value="1"/>
</dbReference>
<dbReference type="AlphaFoldDB" id="A0A5B8VN69"/>
<dbReference type="RefSeq" id="WP_146781738.1">
    <property type="nucleotide sequence ID" value="NZ_CP042434.1"/>
</dbReference>
<dbReference type="Gene3D" id="3.40.50.150">
    <property type="entry name" value="Vaccinia Virus protein VP39"/>
    <property type="match status" value="1"/>
</dbReference>
<reference evidence="1 2" key="1">
    <citation type="journal article" date="2017" name="Int. J. Syst. Evol. Microbiol.">
        <title>Arachidicoccus ginsenosidivorans sp. nov., with ginsenoside-converting activity isolated from ginseng cultivating soil.</title>
        <authorList>
            <person name="Siddiqi M.Z."/>
            <person name="Aslam Z."/>
            <person name="Im W.T."/>
        </authorList>
    </citation>
    <scope>NUCLEOTIDE SEQUENCE [LARGE SCALE GENOMIC DNA]</scope>
    <source>
        <strain evidence="1 2">Gsoil 809</strain>
    </source>
</reference>
<keyword evidence="1" id="KW-0808">Transferase</keyword>
<dbReference type="GO" id="GO:0032259">
    <property type="term" value="P:methylation"/>
    <property type="evidence" value="ECO:0007669"/>
    <property type="project" value="UniProtKB-KW"/>
</dbReference>
<dbReference type="PANTHER" id="PTHR43861">
    <property type="entry name" value="TRANS-ACONITATE 2-METHYLTRANSFERASE-RELATED"/>
    <property type="match status" value="1"/>
</dbReference>
<dbReference type="Pfam" id="PF13489">
    <property type="entry name" value="Methyltransf_23"/>
    <property type="match status" value="1"/>
</dbReference>
<gene>
    <name evidence="1" type="ORF">FSB73_10740</name>
</gene>
<organism evidence="1 2">
    <name type="scientific">Arachidicoccus ginsenosidivorans</name>
    <dbReference type="NCBI Taxonomy" id="496057"/>
    <lineage>
        <taxon>Bacteria</taxon>
        <taxon>Pseudomonadati</taxon>
        <taxon>Bacteroidota</taxon>
        <taxon>Chitinophagia</taxon>
        <taxon>Chitinophagales</taxon>
        <taxon>Chitinophagaceae</taxon>
        <taxon>Arachidicoccus</taxon>
    </lineage>
</organism>
<dbReference type="EMBL" id="CP042434">
    <property type="protein sequence ID" value="QEC72076.1"/>
    <property type="molecule type" value="Genomic_DNA"/>
</dbReference>
<protein>
    <submittedName>
        <fullName evidence="1">Methyltransferase domain-containing protein</fullName>
    </submittedName>
</protein>
<dbReference type="InterPro" id="IPR029063">
    <property type="entry name" value="SAM-dependent_MTases_sf"/>
</dbReference>
<proteinExistence type="predicted"/>
<dbReference type="CDD" id="cd02440">
    <property type="entry name" value="AdoMet_MTases"/>
    <property type="match status" value="1"/>
</dbReference>
<evidence type="ECO:0000313" key="1">
    <source>
        <dbReference type="EMBL" id="QEC72076.1"/>
    </source>
</evidence>
<keyword evidence="1" id="KW-0489">Methyltransferase</keyword>
<evidence type="ECO:0000313" key="2">
    <source>
        <dbReference type="Proteomes" id="UP000321291"/>
    </source>
</evidence>
<dbReference type="SUPFAM" id="SSF53335">
    <property type="entry name" value="S-adenosyl-L-methionine-dependent methyltransferases"/>
    <property type="match status" value="1"/>
</dbReference>
<accession>A0A5B8VN69</accession>
<dbReference type="Proteomes" id="UP000321291">
    <property type="component" value="Chromosome"/>
</dbReference>
<dbReference type="GO" id="GO:0008168">
    <property type="term" value="F:methyltransferase activity"/>
    <property type="evidence" value="ECO:0007669"/>
    <property type="project" value="UniProtKB-KW"/>
</dbReference>
<dbReference type="OrthoDB" id="2370471at2"/>
<name>A0A5B8VN69_9BACT</name>
<keyword evidence="2" id="KW-1185">Reference proteome</keyword>